<keyword evidence="2" id="KW-1185">Reference proteome</keyword>
<dbReference type="EMBL" id="FXTC01000010">
    <property type="protein sequence ID" value="SMO88984.1"/>
    <property type="molecule type" value="Genomic_DNA"/>
</dbReference>
<organism evidence="1 2">
    <name type="scientific">Chryseobacterium rhizoplanae</name>
    <dbReference type="NCBI Taxonomy" id="1609531"/>
    <lineage>
        <taxon>Bacteria</taxon>
        <taxon>Pseudomonadati</taxon>
        <taxon>Bacteroidota</taxon>
        <taxon>Flavobacteriia</taxon>
        <taxon>Flavobacteriales</taxon>
        <taxon>Weeksellaceae</taxon>
        <taxon>Chryseobacterium group</taxon>
        <taxon>Chryseobacterium</taxon>
    </lineage>
</organism>
<gene>
    <name evidence="1" type="ORF">SAMN06265171_110132</name>
</gene>
<name>A0A521EYH0_9FLAO</name>
<accession>A0A521EYH0</accession>
<dbReference type="Proteomes" id="UP000316916">
    <property type="component" value="Unassembled WGS sequence"/>
</dbReference>
<protein>
    <submittedName>
        <fullName evidence="1">Uncharacterized protein</fullName>
    </submittedName>
</protein>
<sequence>MVEQIIKYSKHSVFFLLFIFTINCSTYKQLEGNIVRTGILSKNDTVIVQSTMKFDTSHLLCGQDVHEILNNQSYFGNINDGKTIKNKKLNRMLKGLPITVLWSEPYNPVYYFMQNNIISFSQTKSQRLLREKELLQIRYSAYSRKKMRIYVMQTNWNEKIRKKREYFFSGEKIDSVKTYEFILK</sequence>
<evidence type="ECO:0000313" key="2">
    <source>
        <dbReference type="Proteomes" id="UP000316916"/>
    </source>
</evidence>
<dbReference type="AlphaFoldDB" id="A0A521EYH0"/>
<proteinExistence type="predicted"/>
<evidence type="ECO:0000313" key="1">
    <source>
        <dbReference type="EMBL" id="SMO88984.1"/>
    </source>
</evidence>
<reference evidence="1 2" key="1">
    <citation type="submission" date="2017-05" db="EMBL/GenBank/DDBJ databases">
        <authorList>
            <person name="Varghese N."/>
            <person name="Submissions S."/>
        </authorList>
    </citation>
    <scope>NUCLEOTIDE SEQUENCE [LARGE SCALE GENOMIC DNA]</scope>
    <source>
        <strain evidence="1 2">DSM 29371</strain>
    </source>
</reference>